<dbReference type="Gene3D" id="3.40.50.150">
    <property type="entry name" value="Vaccinia Virus protein VP39"/>
    <property type="match status" value="1"/>
</dbReference>
<sequence>MEISAQFALNKKKTWESDLLTDRFNTHKPMDEIHPDAAVNIYVGWPALFEQIKYQSDFLGVKSCNILDFGCGAGNFCKQLHIMGHKVTGIDHSEALLEIARAHSPKEITFVNNSILDDKNALIHLENRMDVITSIHSFDWIEDTKSVVSTLSSFLKKDGIFLFTIFPKSHVRDSIKINDLFEDFDSAENPTKGFANFDGVKVPTFIREPSYYDEVFEGLGFEKLLEFYPPFPKSFFDRYKWHGSKKPEMLILGYKKN</sequence>
<dbReference type="InterPro" id="IPR029063">
    <property type="entry name" value="SAM-dependent_MTases_sf"/>
</dbReference>
<evidence type="ECO:0008006" key="3">
    <source>
        <dbReference type="Google" id="ProtNLM"/>
    </source>
</evidence>
<dbReference type="Pfam" id="PF13489">
    <property type="entry name" value="Methyltransf_23"/>
    <property type="match status" value="1"/>
</dbReference>
<dbReference type="SUPFAM" id="SSF53335">
    <property type="entry name" value="S-adenosyl-L-methionine-dependent methyltransferases"/>
    <property type="match status" value="1"/>
</dbReference>
<dbReference type="EMBL" id="LCCU01000004">
    <property type="protein sequence ID" value="KKS39104.1"/>
    <property type="molecule type" value="Genomic_DNA"/>
</dbReference>
<dbReference type="Proteomes" id="UP000033847">
    <property type="component" value="Unassembled WGS sequence"/>
</dbReference>
<dbReference type="CDD" id="cd02440">
    <property type="entry name" value="AdoMet_MTases"/>
    <property type="match status" value="1"/>
</dbReference>
<organism evidence="1 2">
    <name type="scientific">candidate division WWE3 bacterium GW2011_GWF1_42_14</name>
    <dbReference type="NCBI Taxonomy" id="1619138"/>
    <lineage>
        <taxon>Bacteria</taxon>
        <taxon>Katanobacteria</taxon>
    </lineage>
</organism>
<reference evidence="1 2" key="1">
    <citation type="journal article" date="2015" name="Nature">
        <title>rRNA introns, odd ribosomes, and small enigmatic genomes across a large radiation of phyla.</title>
        <authorList>
            <person name="Brown C.T."/>
            <person name="Hug L.A."/>
            <person name="Thomas B.C."/>
            <person name="Sharon I."/>
            <person name="Castelle C.J."/>
            <person name="Singh A."/>
            <person name="Wilkins M.J."/>
            <person name="Williams K.H."/>
            <person name="Banfield J.F."/>
        </authorList>
    </citation>
    <scope>NUCLEOTIDE SEQUENCE [LARGE SCALE GENOMIC DNA]</scope>
</reference>
<proteinExistence type="predicted"/>
<dbReference type="PANTHER" id="PTHR43861:SF1">
    <property type="entry name" value="TRANS-ACONITATE 2-METHYLTRANSFERASE"/>
    <property type="match status" value="1"/>
</dbReference>
<evidence type="ECO:0000313" key="1">
    <source>
        <dbReference type="EMBL" id="KKS39104.1"/>
    </source>
</evidence>
<accession>A0A0G0YR73</accession>
<dbReference type="AlphaFoldDB" id="A0A0G0YR73"/>
<name>A0A0G0YR73_UNCKA</name>
<gene>
    <name evidence="1" type="ORF">UV00_C0004G0030</name>
</gene>
<protein>
    <recommendedName>
        <fullName evidence="3">Methyltransferase domain-containing protein</fullName>
    </recommendedName>
</protein>
<dbReference type="PANTHER" id="PTHR43861">
    <property type="entry name" value="TRANS-ACONITATE 2-METHYLTRANSFERASE-RELATED"/>
    <property type="match status" value="1"/>
</dbReference>
<evidence type="ECO:0000313" key="2">
    <source>
        <dbReference type="Proteomes" id="UP000033847"/>
    </source>
</evidence>
<comment type="caution">
    <text evidence="1">The sequence shown here is derived from an EMBL/GenBank/DDBJ whole genome shotgun (WGS) entry which is preliminary data.</text>
</comment>